<dbReference type="EMBL" id="KB468157">
    <property type="protein sequence ID" value="PCH44045.1"/>
    <property type="molecule type" value="Genomic_DNA"/>
</dbReference>
<sequence length="199" mass="20317">MFAAALFSFVFAASALAHPSLVARQSLCKQLGAGADDTLSYNFTLAAGSPSSPIDDPTTGSPMVMAIGGAGTSGQASTWVITAAPTANNTDWPNFSLVNGALVPNAGSTQKGLAAYDMSVNPGDEVQFMVTTANSGETSELIYCSVSDASGNAVLAVNGDANSFFECNDGSRDVLVYKASSSSTQYHNCGAVNVILRHA</sequence>
<name>A0A2H3JRB8_WOLCO</name>
<protein>
    <submittedName>
        <fullName evidence="2">Uncharacterized protein</fullName>
    </submittedName>
</protein>
<evidence type="ECO:0000256" key="1">
    <source>
        <dbReference type="SAM" id="SignalP"/>
    </source>
</evidence>
<keyword evidence="3" id="KW-1185">Reference proteome</keyword>
<dbReference type="OMA" id="QASTWVI"/>
<evidence type="ECO:0000313" key="3">
    <source>
        <dbReference type="Proteomes" id="UP000218811"/>
    </source>
</evidence>
<reference evidence="2 3" key="1">
    <citation type="journal article" date="2012" name="Science">
        <title>The Paleozoic origin of enzymatic lignin decomposition reconstructed from 31 fungal genomes.</title>
        <authorList>
            <person name="Floudas D."/>
            <person name="Binder M."/>
            <person name="Riley R."/>
            <person name="Barry K."/>
            <person name="Blanchette R.A."/>
            <person name="Henrissat B."/>
            <person name="Martinez A.T."/>
            <person name="Otillar R."/>
            <person name="Spatafora J.W."/>
            <person name="Yadav J.S."/>
            <person name="Aerts A."/>
            <person name="Benoit I."/>
            <person name="Boyd A."/>
            <person name="Carlson A."/>
            <person name="Copeland A."/>
            <person name="Coutinho P.M."/>
            <person name="de Vries R.P."/>
            <person name="Ferreira P."/>
            <person name="Findley K."/>
            <person name="Foster B."/>
            <person name="Gaskell J."/>
            <person name="Glotzer D."/>
            <person name="Gorecki P."/>
            <person name="Heitman J."/>
            <person name="Hesse C."/>
            <person name="Hori C."/>
            <person name="Igarashi K."/>
            <person name="Jurgens J.A."/>
            <person name="Kallen N."/>
            <person name="Kersten P."/>
            <person name="Kohler A."/>
            <person name="Kuees U."/>
            <person name="Kumar T.K.A."/>
            <person name="Kuo A."/>
            <person name="LaButti K."/>
            <person name="Larrondo L.F."/>
            <person name="Lindquist E."/>
            <person name="Ling A."/>
            <person name="Lombard V."/>
            <person name="Lucas S."/>
            <person name="Lundell T."/>
            <person name="Martin R."/>
            <person name="McLaughlin D.J."/>
            <person name="Morgenstern I."/>
            <person name="Morin E."/>
            <person name="Murat C."/>
            <person name="Nagy L.G."/>
            <person name="Nolan M."/>
            <person name="Ohm R.A."/>
            <person name="Patyshakuliyeva A."/>
            <person name="Rokas A."/>
            <person name="Ruiz-Duenas F.J."/>
            <person name="Sabat G."/>
            <person name="Salamov A."/>
            <person name="Samejima M."/>
            <person name="Schmutz J."/>
            <person name="Slot J.C."/>
            <person name="St John F."/>
            <person name="Stenlid J."/>
            <person name="Sun H."/>
            <person name="Sun S."/>
            <person name="Syed K."/>
            <person name="Tsang A."/>
            <person name="Wiebenga A."/>
            <person name="Young D."/>
            <person name="Pisabarro A."/>
            <person name="Eastwood D.C."/>
            <person name="Martin F."/>
            <person name="Cullen D."/>
            <person name="Grigoriev I.V."/>
            <person name="Hibbett D.S."/>
        </authorList>
    </citation>
    <scope>NUCLEOTIDE SEQUENCE [LARGE SCALE GENOMIC DNA]</scope>
    <source>
        <strain evidence="2 3">MD-104</strain>
    </source>
</reference>
<feature type="signal peptide" evidence="1">
    <location>
        <begin position="1"/>
        <end position="17"/>
    </location>
</feature>
<dbReference type="AlphaFoldDB" id="A0A2H3JRB8"/>
<dbReference type="Proteomes" id="UP000218811">
    <property type="component" value="Unassembled WGS sequence"/>
</dbReference>
<organism evidence="2 3">
    <name type="scientific">Wolfiporia cocos (strain MD-104)</name>
    <name type="common">Brown rot fungus</name>
    <dbReference type="NCBI Taxonomy" id="742152"/>
    <lineage>
        <taxon>Eukaryota</taxon>
        <taxon>Fungi</taxon>
        <taxon>Dikarya</taxon>
        <taxon>Basidiomycota</taxon>
        <taxon>Agaricomycotina</taxon>
        <taxon>Agaricomycetes</taxon>
        <taxon>Polyporales</taxon>
        <taxon>Phaeolaceae</taxon>
        <taxon>Wolfiporia</taxon>
    </lineage>
</organism>
<keyword evidence="1" id="KW-0732">Signal</keyword>
<feature type="chain" id="PRO_5013655636" evidence="1">
    <location>
        <begin position="18"/>
        <end position="199"/>
    </location>
</feature>
<gene>
    <name evidence="2" type="ORF">WOLCODRAFT_104513</name>
</gene>
<proteinExistence type="predicted"/>
<accession>A0A2H3JRB8</accession>
<evidence type="ECO:0000313" key="2">
    <source>
        <dbReference type="EMBL" id="PCH44045.1"/>
    </source>
</evidence>
<dbReference type="OrthoDB" id="2772706at2759"/>